<evidence type="ECO:0000256" key="1">
    <source>
        <dbReference type="SAM" id="MobiDB-lite"/>
    </source>
</evidence>
<name>A0A7G5GS70_9BACT</name>
<feature type="compositionally biased region" description="Basic and acidic residues" evidence="1">
    <location>
        <begin position="115"/>
        <end position="131"/>
    </location>
</feature>
<feature type="compositionally biased region" description="Basic and acidic residues" evidence="1">
    <location>
        <begin position="148"/>
        <end position="163"/>
    </location>
</feature>
<sequence>MNEKEGEDEGYPPEYAHIEDKVQAAQERARQIDEQIKNVPQNSKPTLAFRPPGFTQPRYFNRERAIASLEQQKSELKEDTFSQVEQEVREADPKAARQVRDQARETLYPNPFRQMDVEKKNTFHSKPKDLELSQNYMDSMFSRSRRLPSKDKSPERGKDMDRD</sequence>
<keyword evidence="3" id="KW-1185">Reference proteome</keyword>
<dbReference type="Proteomes" id="UP000515369">
    <property type="component" value="Chromosome"/>
</dbReference>
<evidence type="ECO:0000313" key="3">
    <source>
        <dbReference type="Proteomes" id="UP000515369"/>
    </source>
</evidence>
<organism evidence="2 3">
    <name type="scientific">Spirosoma foliorum</name>
    <dbReference type="NCBI Taxonomy" id="2710596"/>
    <lineage>
        <taxon>Bacteria</taxon>
        <taxon>Pseudomonadati</taxon>
        <taxon>Bacteroidota</taxon>
        <taxon>Cytophagia</taxon>
        <taxon>Cytophagales</taxon>
        <taxon>Cytophagaceae</taxon>
        <taxon>Spirosoma</taxon>
    </lineage>
</organism>
<dbReference type="RefSeq" id="WP_182458991.1">
    <property type="nucleotide sequence ID" value="NZ_CP059732.1"/>
</dbReference>
<feature type="region of interest" description="Disordered" evidence="1">
    <location>
        <begin position="35"/>
        <end position="56"/>
    </location>
</feature>
<dbReference type="EMBL" id="CP059732">
    <property type="protein sequence ID" value="QMW01712.1"/>
    <property type="molecule type" value="Genomic_DNA"/>
</dbReference>
<protein>
    <submittedName>
        <fullName evidence="2">Uncharacterized protein</fullName>
    </submittedName>
</protein>
<evidence type="ECO:0000313" key="2">
    <source>
        <dbReference type="EMBL" id="QMW01712.1"/>
    </source>
</evidence>
<reference evidence="2 3" key="1">
    <citation type="submission" date="2020-07" db="EMBL/GenBank/DDBJ databases">
        <title>Spirosoma foliorum sp. nov., isolated from the leaves on the Nejang mountain Korea, Republic of.</title>
        <authorList>
            <person name="Ho H."/>
            <person name="Lee Y.-J."/>
            <person name="Nurcahyanto D.-A."/>
            <person name="Kim S.-G."/>
        </authorList>
    </citation>
    <scope>NUCLEOTIDE SEQUENCE [LARGE SCALE GENOMIC DNA]</scope>
    <source>
        <strain evidence="2 3">PL0136</strain>
    </source>
</reference>
<gene>
    <name evidence="2" type="ORF">H3H32_27745</name>
</gene>
<proteinExistence type="predicted"/>
<accession>A0A7G5GS70</accession>
<feature type="region of interest" description="Disordered" evidence="1">
    <location>
        <begin position="85"/>
        <end position="163"/>
    </location>
</feature>
<dbReference type="KEGG" id="sfol:H3H32_27745"/>
<dbReference type="AlphaFoldDB" id="A0A7G5GS70"/>
<feature type="compositionally biased region" description="Basic and acidic residues" evidence="1">
    <location>
        <begin position="85"/>
        <end position="104"/>
    </location>
</feature>